<dbReference type="OrthoDB" id="9977463at2759"/>
<feature type="non-terminal residue" evidence="3">
    <location>
        <position position="105"/>
    </location>
</feature>
<dbReference type="InterPro" id="IPR001653">
    <property type="entry name" value="DAP_epimerase_DapF"/>
</dbReference>
<keyword evidence="2" id="KW-0413">Isomerase</keyword>
<protein>
    <submittedName>
        <fullName evidence="3">Uncharacterized protein</fullName>
    </submittedName>
</protein>
<dbReference type="SUPFAM" id="SSF54506">
    <property type="entry name" value="Diaminopimelate epimerase-like"/>
    <property type="match status" value="1"/>
</dbReference>
<comment type="similarity">
    <text evidence="1">Belongs to the diaminopimelate epimerase family.</text>
</comment>
<dbReference type="GO" id="GO:0008837">
    <property type="term" value="F:diaminopimelate epimerase activity"/>
    <property type="evidence" value="ECO:0007669"/>
    <property type="project" value="InterPro"/>
</dbReference>
<proteinExistence type="inferred from homology"/>
<dbReference type="Gene3D" id="3.10.310.10">
    <property type="entry name" value="Diaminopimelate Epimerase, Chain A, domain 1"/>
    <property type="match status" value="1"/>
</dbReference>
<organism evidence="3">
    <name type="scientific">Cyprideis torosa</name>
    <dbReference type="NCBI Taxonomy" id="163714"/>
    <lineage>
        <taxon>Eukaryota</taxon>
        <taxon>Metazoa</taxon>
        <taxon>Ecdysozoa</taxon>
        <taxon>Arthropoda</taxon>
        <taxon>Crustacea</taxon>
        <taxon>Oligostraca</taxon>
        <taxon>Ostracoda</taxon>
        <taxon>Podocopa</taxon>
        <taxon>Podocopida</taxon>
        <taxon>Cytherocopina</taxon>
        <taxon>Cytheroidea</taxon>
        <taxon>Cytherideidae</taxon>
        <taxon>Cyprideis</taxon>
    </lineage>
</organism>
<evidence type="ECO:0000313" key="3">
    <source>
        <dbReference type="EMBL" id="CAD7235822.1"/>
    </source>
</evidence>
<gene>
    <name evidence="3" type="ORF">CTOB1V02_LOCUS13637</name>
</gene>
<dbReference type="Pfam" id="PF01678">
    <property type="entry name" value="DAP_epimerase"/>
    <property type="match status" value="1"/>
</dbReference>
<dbReference type="AlphaFoldDB" id="A0A7R8ZXP3"/>
<evidence type="ECO:0000256" key="2">
    <source>
        <dbReference type="ARBA" id="ARBA00023235"/>
    </source>
</evidence>
<accession>A0A7R8ZXP3</accession>
<dbReference type="EMBL" id="OB674788">
    <property type="protein sequence ID" value="CAD7235822.1"/>
    <property type="molecule type" value="Genomic_DNA"/>
</dbReference>
<sequence>MNEVSQIKDGGAYYFLDTGSPHHVILVEDVQSIDVKKQGAAIRHSPLYGEAGTNVNFVQILDDENIIVRTYERGVEDETLACGTGVTAAAIAVHHAQRTEKELIQ</sequence>
<reference evidence="3" key="1">
    <citation type="submission" date="2020-11" db="EMBL/GenBank/DDBJ databases">
        <authorList>
            <person name="Tran Van P."/>
        </authorList>
    </citation>
    <scope>NUCLEOTIDE SEQUENCE</scope>
</reference>
<evidence type="ECO:0000256" key="1">
    <source>
        <dbReference type="ARBA" id="ARBA00010219"/>
    </source>
</evidence>
<dbReference type="PANTHER" id="PTHR31689:SF0">
    <property type="entry name" value="DIAMINOPIMELATE EPIMERASE"/>
    <property type="match status" value="1"/>
</dbReference>
<dbReference type="PANTHER" id="PTHR31689">
    <property type="entry name" value="DIAMINOPIMELATE EPIMERASE, CHLOROPLASTIC"/>
    <property type="match status" value="1"/>
</dbReference>
<dbReference type="GO" id="GO:0009089">
    <property type="term" value="P:lysine biosynthetic process via diaminopimelate"/>
    <property type="evidence" value="ECO:0007669"/>
    <property type="project" value="InterPro"/>
</dbReference>
<name>A0A7R8ZXP3_9CRUS</name>
<dbReference type="GO" id="GO:0005829">
    <property type="term" value="C:cytosol"/>
    <property type="evidence" value="ECO:0007669"/>
    <property type="project" value="TreeGrafter"/>
</dbReference>